<evidence type="ECO:0000256" key="1">
    <source>
        <dbReference type="SAM" id="Phobius"/>
    </source>
</evidence>
<dbReference type="Proteomes" id="UP001596406">
    <property type="component" value="Unassembled WGS sequence"/>
</dbReference>
<gene>
    <name evidence="2" type="ORF">ACFQHK_18620</name>
</gene>
<feature type="transmembrane region" description="Helical" evidence="1">
    <location>
        <begin position="36"/>
        <end position="63"/>
    </location>
</feature>
<evidence type="ECO:0000313" key="3">
    <source>
        <dbReference type="Proteomes" id="UP001596406"/>
    </source>
</evidence>
<evidence type="ECO:0000313" key="2">
    <source>
        <dbReference type="EMBL" id="MFC6838498.1"/>
    </source>
</evidence>
<keyword evidence="1" id="KW-1133">Transmembrane helix</keyword>
<organism evidence="2 3">
    <name type="scientific">Halomarina ordinaria</name>
    <dbReference type="NCBI Taxonomy" id="3033939"/>
    <lineage>
        <taxon>Archaea</taxon>
        <taxon>Methanobacteriati</taxon>
        <taxon>Methanobacteriota</taxon>
        <taxon>Stenosarchaea group</taxon>
        <taxon>Halobacteria</taxon>
        <taxon>Halobacteriales</taxon>
        <taxon>Natronomonadaceae</taxon>
        <taxon>Halomarina</taxon>
    </lineage>
</organism>
<keyword evidence="3" id="KW-1185">Reference proteome</keyword>
<dbReference type="AlphaFoldDB" id="A0ABD5UE62"/>
<keyword evidence="1" id="KW-0472">Membrane</keyword>
<accession>A0ABD5UE62</accession>
<dbReference type="RefSeq" id="WP_304450187.1">
    <property type="nucleotide sequence ID" value="NZ_JARRAH010000006.1"/>
</dbReference>
<comment type="caution">
    <text evidence="2">The sequence shown here is derived from an EMBL/GenBank/DDBJ whole genome shotgun (WGS) entry which is preliminary data.</text>
</comment>
<dbReference type="EMBL" id="JBHSXM010000006">
    <property type="protein sequence ID" value="MFC6838498.1"/>
    <property type="molecule type" value="Genomic_DNA"/>
</dbReference>
<protein>
    <submittedName>
        <fullName evidence="2">Uncharacterized protein</fullName>
    </submittedName>
</protein>
<keyword evidence="1" id="KW-0812">Transmembrane</keyword>
<sequence>MAIGRYRDVPDRMDDAECAVAAAQYPEGGLVVGMGLGIGLALLFAPALVAVGPLVGSVAGFAAGRWVARRRLRQLRATR</sequence>
<reference evidence="2 3" key="1">
    <citation type="journal article" date="2019" name="Int. J. Syst. Evol. Microbiol.">
        <title>The Global Catalogue of Microorganisms (GCM) 10K type strain sequencing project: providing services to taxonomists for standard genome sequencing and annotation.</title>
        <authorList>
            <consortium name="The Broad Institute Genomics Platform"/>
            <consortium name="The Broad Institute Genome Sequencing Center for Infectious Disease"/>
            <person name="Wu L."/>
            <person name="Ma J."/>
        </authorList>
    </citation>
    <scope>NUCLEOTIDE SEQUENCE [LARGE SCALE GENOMIC DNA]</scope>
    <source>
        <strain evidence="2 3">PSRA2</strain>
    </source>
</reference>
<name>A0ABD5UE62_9EURY</name>
<proteinExistence type="predicted"/>